<dbReference type="InterPro" id="IPR013342">
    <property type="entry name" value="Mandelate_racemase_C"/>
</dbReference>
<proteinExistence type="predicted"/>
<protein>
    <submittedName>
        <fullName evidence="3">O-succinylbenzoate synthase</fullName>
        <ecNumber evidence="3">4.2.1.113</ecNumber>
    </submittedName>
</protein>
<evidence type="ECO:0000313" key="4">
    <source>
        <dbReference type="Proteomes" id="UP000572051"/>
    </source>
</evidence>
<dbReference type="PANTHER" id="PTHR48073">
    <property type="entry name" value="O-SUCCINYLBENZOATE SYNTHASE-RELATED"/>
    <property type="match status" value="1"/>
</dbReference>
<dbReference type="RefSeq" id="WP_179821940.1">
    <property type="nucleotide sequence ID" value="NZ_JACCFS010000001.1"/>
</dbReference>
<comment type="caution">
    <text evidence="3">The sequence shown here is derived from an EMBL/GenBank/DDBJ whole genome shotgun (WGS) entry which is preliminary data.</text>
</comment>
<sequence length="384" mass="39924">MAPHTGSATATRIVELELIGLRDSAAGRGAGGGPALVRVADGDGVSGWGEIPWAGPARWEALTRSFAPALLDHAWLRPTEAGEAWADLPWDPAVAGALDTACWDLWSRQRGTPLAHALGGERTALTAGVTLARQVTLESVVTEVNRQVGAGFRRIRLEIEPGWDADVVRAVQGSFPFLVLQADAGGRYTESTADLDSLRALDGVGLVAIEDPFDPDDLAAYTRLSGELRTPVALHRSLTSVADLGAAIRAEAGSAVNVDPARLGGLTEARRAVDRAVDAGWTVWCGSSARTGVGRAATVALASLAGASLPVEVPGAGSRGRDLVVPPVRAHEGVVPVPLTESGLGHGVDRAAVADHTARAVVVDADGLRELPTRRTRGRRAQGR</sequence>
<dbReference type="InterPro" id="IPR029065">
    <property type="entry name" value="Enolase_C-like"/>
</dbReference>
<dbReference type="SUPFAM" id="SSF51604">
    <property type="entry name" value="Enolase C-terminal domain-like"/>
    <property type="match status" value="1"/>
</dbReference>
<dbReference type="Gene3D" id="3.20.20.120">
    <property type="entry name" value="Enolase-like C-terminal domain"/>
    <property type="match status" value="1"/>
</dbReference>
<evidence type="ECO:0000256" key="1">
    <source>
        <dbReference type="ARBA" id="ARBA00022723"/>
    </source>
</evidence>
<name>A0A7Z0EK93_9ACTN</name>
<dbReference type="GO" id="GO:0046872">
    <property type="term" value="F:metal ion binding"/>
    <property type="evidence" value="ECO:0007669"/>
    <property type="project" value="UniProtKB-KW"/>
</dbReference>
<keyword evidence="4" id="KW-1185">Reference proteome</keyword>
<dbReference type="SMART" id="SM00922">
    <property type="entry name" value="MR_MLE"/>
    <property type="match status" value="1"/>
</dbReference>
<accession>A0A7Z0EK93</accession>
<dbReference type="Proteomes" id="UP000572051">
    <property type="component" value="Unassembled WGS sequence"/>
</dbReference>
<evidence type="ECO:0000313" key="3">
    <source>
        <dbReference type="EMBL" id="NYJ33638.1"/>
    </source>
</evidence>
<dbReference type="InterPro" id="IPR029017">
    <property type="entry name" value="Enolase-like_N"/>
</dbReference>
<evidence type="ECO:0000259" key="2">
    <source>
        <dbReference type="SMART" id="SM00922"/>
    </source>
</evidence>
<organism evidence="3 4">
    <name type="scientific">Nocardiopsis aegyptia</name>
    <dbReference type="NCBI Taxonomy" id="220378"/>
    <lineage>
        <taxon>Bacteria</taxon>
        <taxon>Bacillati</taxon>
        <taxon>Actinomycetota</taxon>
        <taxon>Actinomycetes</taxon>
        <taxon>Streptosporangiales</taxon>
        <taxon>Nocardiopsidaceae</taxon>
        <taxon>Nocardiopsis</taxon>
    </lineage>
</organism>
<dbReference type="SUPFAM" id="SSF54826">
    <property type="entry name" value="Enolase N-terminal domain-like"/>
    <property type="match status" value="1"/>
</dbReference>
<dbReference type="EC" id="4.2.1.113" evidence="3"/>
<dbReference type="InterPro" id="IPR036849">
    <property type="entry name" value="Enolase-like_C_sf"/>
</dbReference>
<keyword evidence="1" id="KW-0479">Metal-binding</keyword>
<dbReference type="EMBL" id="JACCFS010000001">
    <property type="protein sequence ID" value="NYJ33638.1"/>
    <property type="molecule type" value="Genomic_DNA"/>
</dbReference>
<dbReference type="Gene3D" id="3.30.390.10">
    <property type="entry name" value="Enolase-like, N-terminal domain"/>
    <property type="match status" value="1"/>
</dbReference>
<dbReference type="AlphaFoldDB" id="A0A7Z0EK93"/>
<reference evidence="3 4" key="1">
    <citation type="submission" date="2020-07" db="EMBL/GenBank/DDBJ databases">
        <title>Sequencing the genomes of 1000 actinobacteria strains.</title>
        <authorList>
            <person name="Klenk H.-P."/>
        </authorList>
    </citation>
    <scope>NUCLEOTIDE SEQUENCE [LARGE SCALE GENOMIC DNA]</scope>
    <source>
        <strain evidence="3 4">DSM 44442</strain>
    </source>
</reference>
<dbReference type="Pfam" id="PF13378">
    <property type="entry name" value="MR_MLE_C"/>
    <property type="match status" value="1"/>
</dbReference>
<dbReference type="GO" id="GO:0043748">
    <property type="term" value="F:O-succinylbenzoate synthase activity"/>
    <property type="evidence" value="ECO:0007669"/>
    <property type="project" value="UniProtKB-EC"/>
</dbReference>
<feature type="domain" description="Mandelate racemase/muconate lactonizing enzyme C-terminal" evidence="2">
    <location>
        <begin position="137"/>
        <end position="231"/>
    </location>
</feature>
<gene>
    <name evidence="3" type="ORF">HNR10_001519</name>
</gene>
<keyword evidence="3" id="KW-0456">Lyase</keyword>
<dbReference type="PANTHER" id="PTHR48073:SF5">
    <property type="entry name" value="O-SUCCINYLBENZOATE SYNTHASE"/>
    <property type="match status" value="1"/>
</dbReference>